<dbReference type="RefSeq" id="WP_203828523.1">
    <property type="nucleotide sequence ID" value="NZ_BAAATY010000034.1"/>
</dbReference>
<dbReference type="Pfam" id="PF04149">
    <property type="entry name" value="DUF397"/>
    <property type="match status" value="1"/>
</dbReference>
<comment type="caution">
    <text evidence="2">The sequence shown here is derived from an EMBL/GenBank/DDBJ whole genome shotgun (WGS) entry which is preliminary data.</text>
</comment>
<accession>A0ABQ4BIK1</accession>
<dbReference type="EMBL" id="BOMS01000106">
    <property type="protein sequence ID" value="GIE70506.1"/>
    <property type="molecule type" value="Genomic_DNA"/>
</dbReference>
<dbReference type="Proteomes" id="UP000624709">
    <property type="component" value="Unassembled WGS sequence"/>
</dbReference>
<keyword evidence="3" id="KW-1185">Reference proteome</keyword>
<gene>
    <name evidence="2" type="ORF">Apa02nite_066140</name>
</gene>
<sequence length="66" mass="7233">MDLTNARWTKSTRSGANGNCVEVAITDEGVAMRDTKDRTKTPHTYTLAEWDAFIGGVKDGEFDLPA</sequence>
<feature type="domain" description="DUF397" evidence="1">
    <location>
        <begin position="6"/>
        <end position="58"/>
    </location>
</feature>
<reference evidence="2 3" key="1">
    <citation type="submission" date="2021-01" db="EMBL/GenBank/DDBJ databases">
        <title>Whole genome shotgun sequence of Actinoplanes palleronii NBRC 14916.</title>
        <authorList>
            <person name="Komaki H."/>
            <person name="Tamura T."/>
        </authorList>
    </citation>
    <scope>NUCLEOTIDE SEQUENCE [LARGE SCALE GENOMIC DNA]</scope>
    <source>
        <strain evidence="2 3">NBRC 14916</strain>
    </source>
</reference>
<dbReference type="InterPro" id="IPR007278">
    <property type="entry name" value="DUF397"/>
</dbReference>
<evidence type="ECO:0000313" key="3">
    <source>
        <dbReference type="Proteomes" id="UP000624709"/>
    </source>
</evidence>
<evidence type="ECO:0000313" key="2">
    <source>
        <dbReference type="EMBL" id="GIE70506.1"/>
    </source>
</evidence>
<name>A0ABQ4BIK1_9ACTN</name>
<organism evidence="2 3">
    <name type="scientific">Actinoplanes palleronii</name>
    <dbReference type="NCBI Taxonomy" id="113570"/>
    <lineage>
        <taxon>Bacteria</taxon>
        <taxon>Bacillati</taxon>
        <taxon>Actinomycetota</taxon>
        <taxon>Actinomycetes</taxon>
        <taxon>Micromonosporales</taxon>
        <taxon>Micromonosporaceae</taxon>
        <taxon>Actinoplanes</taxon>
    </lineage>
</organism>
<protein>
    <submittedName>
        <fullName evidence="2">DUF397 domain-containing protein</fullName>
    </submittedName>
</protein>
<proteinExistence type="predicted"/>
<evidence type="ECO:0000259" key="1">
    <source>
        <dbReference type="Pfam" id="PF04149"/>
    </source>
</evidence>